<dbReference type="Gene3D" id="1.10.150.20">
    <property type="entry name" value="5' to 3' exonuclease, C-terminal subdomain"/>
    <property type="match status" value="1"/>
</dbReference>
<reference evidence="2" key="1">
    <citation type="submission" date="2020-08" db="EMBL/GenBank/DDBJ databases">
        <title>Lewinella bacteria from marine environments.</title>
        <authorList>
            <person name="Zhong Y."/>
        </authorList>
    </citation>
    <scope>NUCLEOTIDE SEQUENCE</scope>
    <source>
        <strain evidence="2">KCTC 42187</strain>
    </source>
</reference>
<name>A0A923PRY8_9BACT</name>
<proteinExistence type="predicted"/>
<dbReference type="RefSeq" id="WP_187468664.1">
    <property type="nucleotide sequence ID" value="NZ_JACSIT010000153.1"/>
</dbReference>
<sequence length="1355" mass="152618">MEKHVTVTKAEALPGSLNYDALRLAGIAYAQQLSGRIWTDYNVHDPGVTLLEYLCFALTDLSYRANFPVKDLLYADDENGHPTVANAFFPAHEILPTTPVTPTDYRRMIIDRINDVRNAWVDPIVNHPHGYQGLFRVRLQLADQIDRMLSPQAVEAQVRDLLMAHRNLCEDFTEIVILANEPIRFAATIDIEPDAYGEVVLATILHTIEELLNPGVRYYTREELQGMGLTPDDIFDGPEPEQGFILPWELRPLPRSTHVSLLRESISRVAGVKMVNDLVVWKNGQRVREDEIIPSPDTALSLDISMLDGTGQPGEIRLLRNGVPVRTNPRQTRQFHNDLAAKVKKGFQLKLDLRDAPAASTRKMDDLAAYHSFQHLLPTVYGLGPFGPPPTATREHRAQVRQLKGYLLFFEQFLANYLAQLANVRNLFSIAPEHDHRSPSYFHQFPTDIPDVAELLRSDEKDQPTPADIDAAMAGFADPHRTADERRNRFLDHLLARFGEVYSGDFLKILNQETRDELTHLLLVGKAAYLRAYPELSRNRSKAFDYSIAAWENENVAGLKKRTALLLNLHRPADPTAGDFVKYHNRSLVDFAALADLPGAGEATNAEEHLVLPYSFAELLLHGTRPGNYRIMPTEAGDFQLRFRIDKAGEKEAEGAAAGARLMTGSKESLERTRDALIRRFNRINDQSEGFFFLENILLRPRSSGGTLLVLELPLPANLGGGSLVLRSPAYTSEADLQELSNEFLVLATRPANWTLLETASGHCIVLARNQHPLLMSLPIAEDRSIGRGAARAEQQLTFLIERCRYYRDNDPPALLDRFRPVGERLAGHRLSADFYSLRLSVIAPDWPASFQQKDFQQLFQRVIAEHVPAHLTVDYYWLPPGKMREFEGLFKNWLAALRLADEAAHNKYSLAISQLLTGNGNPGPAATPSSTGPLPREVLQRLLQRFGYDFFLSPRDFSIFAGMDAASIRTLKLASIDSWQALHRTPAGKLRSIFVANDEPEKTEEEVRSWRHQAMLALEGRWEDLLRFQEKTLRGQPADPPRRPSTKLERKRKSIAKDPAGLLDRLEAWIQRQPSRSALPYFLLDFLCQATSYRLIVPQDDFLLIPGLDDTTAAWLRTRGIRDFEQLNATSAEGWEELRDQLPPQLSLPEYQLIKSLSDLAVAERWEELLAQQADLPTPRPLESRIVHHLQTLRTEVDPGTLHKRLLTDLRAYRSRGGTFSFSGDALRILLAEPTDGIVFPANNLELLEGIGPKTAQAMRDAGIHTFQDLAAESALSLHEKLTAHNLIITSDQVIFWLAQADLAHRHQWGAVEELQRRRDGKSPGPTAPATPLQTRVETWLEANSLPPDPNYGT</sequence>
<comment type="caution">
    <text evidence="2">The sequence shown here is derived from an EMBL/GenBank/DDBJ whole genome shotgun (WGS) entry which is preliminary data.</text>
</comment>
<evidence type="ECO:0000313" key="3">
    <source>
        <dbReference type="Proteomes" id="UP000650081"/>
    </source>
</evidence>
<dbReference type="Pfam" id="PF14520">
    <property type="entry name" value="HHH_5"/>
    <property type="match status" value="1"/>
</dbReference>
<evidence type="ECO:0000313" key="2">
    <source>
        <dbReference type="EMBL" id="MBC6996661.1"/>
    </source>
</evidence>
<feature type="region of interest" description="Disordered" evidence="1">
    <location>
        <begin position="1316"/>
        <end position="1355"/>
    </location>
</feature>
<gene>
    <name evidence="2" type="ORF">H9S92_20990</name>
</gene>
<feature type="region of interest" description="Disordered" evidence="1">
    <location>
        <begin position="1034"/>
        <end position="1054"/>
    </location>
</feature>
<accession>A0A923PRY8</accession>
<dbReference type="Proteomes" id="UP000650081">
    <property type="component" value="Unassembled WGS sequence"/>
</dbReference>
<evidence type="ECO:0000256" key="1">
    <source>
        <dbReference type="SAM" id="MobiDB-lite"/>
    </source>
</evidence>
<protein>
    <recommendedName>
        <fullName evidence="4">DUF4332 domain-containing protein</fullName>
    </recommendedName>
</protein>
<keyword evidence="3" id="KW-1185">Reference proteome</keyword>
<evidence type="ECO:0008006" key="4">
    <source>
        <dbReference type="Google" id="ProtNLM"/>
    </source>
</evidence>
<organism evidence="2 3">
    <name type="scientific">Neolewinella lacunae</name>
    <dbReference type="NCBI Taxonomy" id="1517758"/>
    <lineage>
        <taxon>Bacteria</taxon>
        <taxon>Pseudomonadati</taxon>
        <taxon>Bacteroidota</taxon>
        <taxon>Saprospiria</taxon>
        <taxon>Saprospirales</taxon>
        <taxon>Lewinellaceae</taxon>
        <taxon>Neolewinella</taxon>
    </lineage>
</organism>
<dbReference type="EMBL" id="JACSIT010000153">
    <property type="protein sequence ID" value="MBC6996661.1"/>
    <property type="molecule type" value="Genomic_DNA"/>
</dbReference>